<evidence type="ECO:0000256" key="10">
    <source>
        <dbReference type="ARBA" id="ARBA00030803"/>
    </source>
</evidence>
<reference evidence="16 17" key="1">
    <citation type="submission" date="2022-04" db="EMBL/GenBank/DDBJ databases">
        <title>Halobacillus sp. isolated from saltern.</title>
        <authorList>
            <person name="Won M."/>
            <person name="Lee C.-M."/>
            <person name="Woen H.-Y."/>
            <person name="Kwon S.-W."/>
        </authorList>
    </citation>
    <scope>NUCLEOTIDE SEQUENCE [LARGE SCALE GENOMIC DNA]</scope>
    <source>
        <strain evidence="16 17">SSTM10-2</strain>
    </source>
</reference>
<accession>A0ABY4GU76</accession>
<evidence type="ECO:0000256" key="3">
    <source>
        <dbReference type="ARBA" id="ARBA00022475"/>
    </source>
</evidence>
<dbReference type="PANTHER" id="PTHR37461">
    <property type="entry name" value="ANTI-SIGMA-K FACTOR RSKA"/>
    <property type="match status" value="1"/>
</dbReference>
<keyword evidence="17" id="KW-1185">Reference proteome</keyword>
<dbReference type="Gene3D" id="1.10.10.1320">
    <property type="entry name" value="Anti-sigma factor, zinc-finger domain"/>
    <property type="match status" value="1"/>
</dbReference>
<dbReference type="InterPro" id="IPR018764">
    <property type="entry name" value="RskA_C"/>
</dbReference>
<dbReference type="PANTHER" id="PTHR37461:SF1">
    <property type="entry name" value="ANTI-SIGMA-K FACTOR RSKA"/>
    <property type="match status" value="1"/>
</dbReference>
<keyword evidence="6 13" id="KW-0472">Membrane</keyword>
<dbReference type="RefSeq" id="WP_244751317.1">
    <property type="nucleotide sequence ID" value="NZ_CP095074.1"/>
</dbReference>
<dbReference type="InterPro" id="IPR041916">
    <property type="entry name" value="Anti_sigma_zinc_sf"/>
</dbReference>
<feature type="coiled-coil region" evidence="11">
    <location>
        <begin position="2"/>
        <end position="44"/>
    </location>
</feature>
<organism evidence="16 17">
    <name type="scientific">Halobacillus shinanisalinarum</name>
    <dbReference type="NCBI Taxonomy" id="2932258"/>
    <lineage>
        <taxon>Bacteria</taxon>
        <taxon>Bacillati</taxon>
        <taxon>Bacillota</taxon>
        <taxon>Bacilli</taxon>
        <taxon>Bacillales</taxon>
        <taxon>Bacillaceae</taxon>
        <taxon>Halobacillus</taxon>
    </lineage>
</organism>
<evidence type="ECO:0000259" key="15">
    <source>
        <dbReference type="Pfam" id="PF13490"/>
    </source>
</evidence>
<evidence type="ECO:0000256" key="1">
    <source>
        <dbReference type="ARBA" id="ARBA00004167"/>
    </source>
</evidence>
<dbReference type="Pfam" id="PF10099">
    <property type="entry name" value="RskA_C"/>
    <property type="match status" value="1"/>
</dbReference>
<dbReference type="EMBL" id="CP095074">
    <property type="protein sequence ID" value="UOQ91706.1"/>
    <property type="molecule type" value="Genomic_DNA"/>
</dbReference>
<dbReference type="Pfam" id="PF13490">
    <property type="entry name" value="zf-HC2"/>
    <property type="match status" value="1"/>
</dbReference>
<dbReference type="InterPro" id="IPR051474">
    <property type="entry name" value="Anti-sigma-K/W_factor"/>
</dbReference>
<feature type="region of interest" description="Disordered" evidence="12">
    <location>
        <begin position="76"/>
        <end position="108"/>
    </location>
</feature>
<evidence type="ECO:0000256" key="2">
    <source>
        <dbReference type="ARBA" id="ARBA00004236"/>
    </source>
</evidence>
<evidence type="ECO:0000313" key="17">
    <source>
        <dbReference type="Proteomes" id="UP000831880"/>
    </source>
</evidence>
<evidence type="ECO:0000256" key="11">
    <source>
        <dbReference type="SAM" id="Coils"/>
    </source>
</evidence>
<evidence type="ECO:0000256" key="5">
    <source>
        <dbReference type="ARBA" id="ARBA00022989"/>
    </source>
</evidence>
<evidence type="ECO:0000313" key="16">
    <source>
        <dbReference type="EMBL" id="UOQ91706.1"/>
    </source>
</evidence>
<keyword evidence="5 13" id="KW-1133">Transmembrane helix</keyword>
<evidence type="ECO:0000259" key="14">
    <source>
        <dbReference type="Pfam" id="PF10099"/>
    </source>
</evidence>
<feature type="transmembrane region" description="Helical" evidence="13">
    <location>
        <begin position="116"/>
        <end position="137"/>
    </location>
</feature>
<feature type="domain" description="Anti-sigma K factor RskA C-terminal" evidence="14">
    <location>
        <begin position="120"/>
        <end position="263"/>
    </location>
</feature>
<dbReference type="Proteomes" id="UP000831880">
    <property type="component" value="Chromosome"/>
</dbReference>
<sequence>MRNECEKVIDFFNNQLSDVEEREFEKHLETCDDCQEELAELRALTEDLAFASEPVNPPEGMKDRVLDAVFAGELNDTDDKRSEQAEGQEDSSVVAYEPRKDRSEQGLQPRKTKKPWILRGLAAALILSLAGNLYAVMNEDETATQGPVEGPGDPTQSTDQVTTKVQLQGTTNAQATASMIQQEHGGLLTLQAESLEQLEGEEVYQVWLIEGETPHRAGTFVANENGQGAVAYAMDQLPEGTDWNAVAISREPDATSQAPQGEVILQAEL</sequence>
<protein>
    <recommendedName>
        <fullName evidence="8">Anti-sigma-W factor RsiW</fullName>
    </recommendedName>
    <alternativeName>
        <fullName evidence="10">Regulator of SigK</fullName>
    </alternativeName>
    <alternativeName>
        <fullName evidence="9">Sigma-K anti-sigma factor RskA</fullName>
    </alternativeName>
</protein>
<evidence type="ECO:0000256" key="8">
    <source>
        <dbReference type="ARBA" id="ARBA00024438"/>
    </source>
</evidence>
<evidence type="ECO:0000256" key="7">
    <source>
        <dbReference type="ARBA" id="ARBA00024353"/>
    </source>
</evidence>
<proteinExistence type="inferred from homology"/>
<gene>
    <name evidence="16" type="ORF">MUO14_14260</name>
</gene>
<comment type="subcellular location">
    <subcellularLocation>
        <location evidence="2">Cell membrane</location>
    </subcellularLocation>
    <subcellularLocation>
        <location evidence="1">Membrane</location>
        <topology evidence="1">Single-pass membrane protein</topology>
    </subcellularLocation>
</comment>
<dbReference type="InterPro" id="IPR027383">
    <property type="entry name" value="Znf_put"/>
</dbReference>
<evidence type="ECO:0000256" key="9">
    <source>
        <dbReference type="ARBA" id="ARBA00029829"/>
    </source>
</evidence>
<feature type="domain" description="Putative zinc-finger" evidence="15">
    <location>
        <begin position="11"/>
        <end position="35"/>
    </location>
</feature>
<keyword evidence="3" id="KW-1003">Cell membrane</keyword>
<evidence type="ECO:0000256" key="4">
    <source>
        <dbReference type="ARBA" id="ARBA00022692"/>
    </source>
</evidence>
<evidence type="ECO:0000256" key="12">
    <source>
        <dbReference type="SAM" id="MobiDB-lite"/>
    </source>
</evidence>
<keyword evidence="11" id="KW-0175">Coiled coil</keyword>
<name>A0ABY4GU76_9BACI</name>
<comment type="similarity">
    <text evidence="7">Belongs to the zinc-associated anti-sigma factor (ZAS) superfamily. Anti-sigma-W factor family.</text>
</comment>
<evidence type="ECO:0000256" key="13">
    <source>
        <dbReference type="SAM" id="Phobius"/>
    </source>
</evidence>
<evidence type="ECO:0000256" key="6">
    <source>
        <dbReference type="ARBA" id="ARBA00023136"/>
    </source>
</evidence>
<keyword evidence="4 13" id="KW-0812">Transmembrane</keyword>